<proteinExistence type="inferred from homology"/>
<dbReference type="Gene3D" id="3.40.30.10">
    <property type="entry name" value="Glutaredoxin"/>
    <property type="match status" value="1"/>
</dbReference>
<evidence type="ECO:0000256" key="4">
    <source>
        <dbReference type="ARBA" id="ARBA00023157"/>
    </source>
</evidence>
<dbReference type="NCBIfam" id="TIGR00385">
    <property type="entry name" value="dsbE"/>
    <property type="match status" value="1"/>
</dbReference>
<gene>
    <name evidence="7" type="ORF">RED65_04375</name>
</gene>
<dbReference type="HOGENOM" id="CLU_042529_19_1_6"/>
<dbReference type="EMBL" id="AAQH01000009">
    <property type="protein sequence ID" value="EAT12231.1"/>
    <property type="molecule type" value="Genomic_DNA"/>
</dbReference>
<dbReference type="InterPro" id="IPR050553">
    <property type="entry name" value="Thioredoxin_ResA/DsbE_sf"/>
</dbReference>
<evidence type="ECO:0000256" key="1">
    <source>
        <dbReference type="ARBA" id="ARBA00004383"/>
    </source>
</evidence>
<dbReference type="GO" id="GO:0005886">
    <property type="term" value="C:plasma membrane"/>
    <property type="evidence" value="ECO:0007669"/>
    <property type="project" value="UniProtKB-SubCell"/>
</dbReference>
<protein>
    <submittedName>
        <fullName evidence="7">Thiol:disulfide interchange protein DsbE</fullName>
    </submittedName>
</protein>
<dbReference type="InterPro" id="IPR004799">
    <property type="entry name" value="Periplasmic_diS_OxRdtase_DsbE"/>
</dbReference>
<dbReference type="InterPro" id="IPR013766">
    <property type="entry name" value="Thioredoxin_domain"/>
</dbReference>
<dbReference type="InterPro" id="IPR036249">
    <property type="entry name" value="Thioredoxin-like_sf"/>
</dbReference>
<evidence type="ECO:0000313" key="8">
    <source>
        <dbReference type="Proteomes" id="UP000004263"/>
    </source>
</evidence>
<dbReference type="PANTHER" id="PTHR42852:SF6">
    <property type="entry name" value="THIOL:DISULFIDE INTERCHANGE PROTEIN DSBE"/>
    <property type="match status" value="1"/>
</dbReference>
<dbReference type="OrthoDB" id="9799347at2"/>
<dbReference type="AlphaFoldDB" id="Q1N1Q0"/>
<evidence type="ECO:0000256" key="5">
    <source>
        <dbReference type="ARBA" id="ARBA00023284"/>
    </source>
</evidence>
<keyword evidence="3" id="KW-0201">Cytochrome c-type biogenesis</keyword>
<dbReference type="InterPro" id="IPR017937">
    <property type="entry name" value="Thioredoxin_CS"/>
</dbReference>
<dbReference type="PROSITE" id="PS51352">
    <property type="entry name" value="THIOREDOXIN_2"/>
    <property type="match status" value="1"/>
</dbReference>
<feature type="domain" description="Thioredoxin" evidence="6">
    <location>
        <begin position="34"/>
        <end position="173"/>
    </location>
</feature>
<keyword evidence="8" id="KW-1185">Reference proteome</keyword>
<reference evidence="7 8" key="1">
    <citation type="submission" date="2006-03" db="EMBL/GenBank/DDBJ databases">
        <authorList>
            <person name="Pinhassi J."/>
            <person name="Pedros-Alio C."/>
            <person name="Ferriera S."/>
            <person name="Johnson J."/>
            <person name="Kravitz S."/>
            <person name="Halpern A."/>
            <person name="Remington K."/>
            <person name="Beeson K."/>
            <person name="Tran B."/>
            <person name="Rogers Y.-H."/>
            <person name="Friedman R."/>
            <person name="Venter J.C."/>
        </authorList>
    </citation>
    <scope>NUCLEOTIDE SEQUENCE [LARGE SCALE GENOMIC DNA]</scope>
    <source>
        <strain evidence="7 8">RED65</strain>
    </source>
</reference>
<dbReference type="GO" id="GO:0030288">
    <property type="term" value="C:outer membrane-bounded periplasmic space"/>
    <property type="evidence" value="ECO:0007669"/>
    <property type="project" value="InterPro"/>
</dbReference>
<sequence>MKRWMLFIPFIIFFLLGVLLWRGLYLDPKDIPSALIDKPFPEFELPILLSDENKTKADILGQPLLINVWGTWCVSCKVEHPFLVDLSQQGIAIMGINYKDDNDAARRWLKDLGDPYIFSVDDEDGTLSMDLGVTGAPETFFVDAKGIVRYRHQGPITASNWDKIKPHYDALNEEQ</sequence>
<comment type="caution">
    <text evidence="7">The sequence shown here is derived from an EMBL/GenBank/DDBJ whole genome shotgun (WGS) entry which is preliminary data.</text>
</comment>
<evidence type="ECO:0000259" key="6">
    <source>
        <dbReference type="PROSITE" id="PS51352"/>
    </source>
</evidence>
<dbReference type="PROSITE" id="PS00194">
    <property type="entry name" value="THIOREDOXIN_1"/>
    <property type="match status" value="1"/>
</dbReference>
<comment type="subcellular location">
    <subcellularLocation>
        <location evidence="1">Cell inner membrane</location>
        <topology evidence="1">Single-pass membrane protein</topology>
        <orientation evidence="1">Periplasmic side</orientation>
    </subcellularLocation>
</comment>
<keyword evidence="4" id="KW-1015">Disulfide bond</keyword>
<dbReference type="PANTHER" id="PTHR42852">
    <property type="entry name" value="THIOL:DISULFIDE INTERCHANGE PROTEIN DSBE"/>
    <property type="match status" value="1"/>
</dbReference>
<dbReference type="SUPFAM" id="SSF52833">
    <property type="entry name" value="Thioredoxin-like"/>
    <property type="match status" value="1"/>
</dbReference>
<accession>Q1N1Q0</accession>
<dbReference type="RefSeq" id="WP_007016327.1">
    <property type="nucleotide sequence ID" value="NZ_AAQH01000009.1"/>
</dbReference>
<keyword evidence="5" id="KW-0676">Redox-active center</keyword>
<evidence type="ECO:0000256" key="3">
    <source>
        <dbReference type="ARBA" id="ARBA00022748"/>
    </source>
</evidence>
<comment type="similarity">
    <text evidence="2">Belongs to the thioredoxin family. DsbE subfamily.</text>
</comment>
<organism evidence="7 8">
    <name type="scientific">Bermanella marisrubri</name>
    <dbReference type="NCBI Taxonomy" id="207949"/>
    <lineage>
        <taxon>Bacteria</taxon>
        <taxon>Pseudomonadati</taxon>
        <taxon>Pseudomonadota</taxon>
        <taxon>Gammaproteobacteria</taxon>
        <taxon>Oceanospirillales</taxon>
        <taxon>Oceanospirillaceae</taxon>
        <taxon>Bermanella</taxon>
    </lineage>
</organism>
<name>Q1N1Q0_9GAMM</name>
<evidence type="ECO:0000313" key="7">
    <source>
        <dbReference type="EMBL" id="EAT12231.1"/>
    </source>
</evidence>
<dbReference type="Proteomes" id="UP000004263">
    <property type="component" value="Unassembled WGS sequence"/>
</dbReference>
<dbReference type="InterPro" id="IPR013740">
    <property type="entry name" value="Redoxin"/>
</dbReference>
<dbReference type="GO" id="GO:0015036">
    <property type="term" value="F:disulfide oxidoreductase activity"/>
    <property type="evidence" value="ECO:0007669"/>
    <property type="project" value="InterPro"/>
</dbReference>
<dbReference type="GO" id="GO:0017004">
    <property type="term" value="P:cytochrome complex assembly"/>
    <property type="evidence" value="ECO:0007669"/>
    <property type="project" value="UniProtKB-KW"/>
</dbReference>
<dbReference type="STRING" id="207949.RED65_04375"/>
<evidence type="ECO:0000256" key="2">
    <source>
        <dbReference type="ARBA" id="ARBA00007758"/>
    </source>
</evidence>
<dbReference type="Pfam" id="PF08534">
    <property type="entry name" value="Redoxin"/>
    <property type="match status" value="1"/>
</dbReference>
<dbReference type="CDD" id="cd03010">
    <property type="entry name" value="TlpA_like_DsbE"/>
    <property type="match status" value="1"/>
</dbReference>